<dbReference type="AlphaFoldDB" id="A0A091ETF7"/>
<keyword evidence="4" id="KW-0540">Nuclease</keyword>
<evidence type="ECO:0000256" key="6">
    <source>
        <dbReference type="ARBA" id="ARBA00022759"/>
    </source>
</evidence>
<keyword evidence="6" id="KW-0255">Endonuclease</keyword>
<dbReference type="InterPro" id="IPR017856">
    <property type="entry name" value="Integrase-like_N"/>
</dbReference>
<dbReference type="InterPro" id="IPR002156">
    <property type="entry name" value="RNaseH_domain"/>
</dbReference>
<dbReference type="SUPFAM" id="SSF53098">
    <property type="entry name" value="Ribonuclease H-like"/>
    <property type="match status" value="2"/>
</dbReference>
<evidence type="ECO:0000256" key="7">
    <source>
        <dbReference type="ARBA" id="ARBA00022801"/>
    </source>
</evidence>
<evidence type="ECO:0000256" key="8">
    <source>
        <dbReference type="ARBA" id="ARBA00022918"/>
    </source>
</evidence>
<gene>
    <name evidence="13" type="ORF">N302_12092</name>
</gene>
<dbReference type="SUPFAM" id="SSF46919">
    <property type="entry name" value="N-terminal Zn binding domain of HIV integrase"/>
    <property type="match status" value="1"/>
</dbReference>
<dbReference type="Gene3D" id="1.10.10.200">
    <property type="match status" value="1"/>
</dbReference>
<evidence type="ECO:0000256" key="9">
    <source>
        <dbReference type="PROSITE-ProRule" id="PRU00450"/>
    </source>
</evidence>
<keyword evidence="5" id="KW-0479">Metal-binding</keyword>
<evidence type="ECO:0000256" key="5">
    <source>
        <dbReference type="ARBA" id="ARBA00022723"/>
    </source>
</evidence>
<proteinExistence type="predicted"/>
<evidence type="ECO:0000256" key="1">
    <source>
        <dbReference type="ARBA" id="ARBA00012493"/>
    </source>
</evidence>
<dbReference type="Pfam" id="PF00665">
    <property type="entry name" value="rve"/>
    <property type="match status" value="1"/>
</dbReference>
<evidence type="ECO:0000259" key="12">
    <source>
        <dbReference type="PROSITE" id="PS50994"/>
    </source>
</evidence>
<evidence type="ECO:0000256" key="3">
    <source>
        <dbReference type="ARBA" id="ARBA00022695"/>
    </source>
</evidence>
<evidence type="ECO:0000259" key="11">
    <source>
        <dbReference type="PROSITE" id="PS50879"/>
    </source>
</evidence>
<dbReference type="GO" id="GO:0015074">
    <property type="term" value="P:DNA integration"/>
    <property type="evidence" value="ECO:0007669"/>
    <property type="project" value="InterPro"/>
</dbReference>
<keyword evidence="8" id="KW-0695">RNA-directed DNA polymerase</keyword>
<dbReference type="PROSITE" id="PS50876">
    <property type="entry name" value="ZF_INTEGRASE"/>
    <property type="match status" value="1"/>
</dbReference>
<dbReference type="EMBL" id="KK719058">
    <property type="protein sequence ID" value="KFO61138.1"/>
    <property type="molecule type" value="Genomic_DNA"/>
</dbReference>
<dbReference type="Pfam" id="PF00075">
    <property type="entry name" value="RNase_H"/>
    <property type="match status" value="1"/>
</dbReference>
<dbReference type="Gene3D" id="3.30.420.10">
    <property type="entry name" value="Ribonuclease H-like superfamily/Ribonuclease H"/>
    <property type="match status" value="2"/>
</dbReference>
<evidence type="ECO:0000313" key="14">
    <source>
        <dbReference type="Proteomes" id="UP000052976"/>
    </source>
</evidence>
<accession>A0A091ETF7</accession>
<keyword evidence="14" id="KW-1185">Reference proteome</keyword>
<dbReference type="GO" id="GO:0035613">
    <property type="term" value="F:RNA stem-loop binding"/>
    <property type="evidence" value="ECO:0007669"/>
    <property type="project" value="TreeGrafter"/>
</dbReference>
<feature type="domain" description="Integrase catalytic" evidence="12">
    <location>
        <begin position="161"/>
        <end position="279"/>
    </location>
</feature>
<evidence type="ECO:0000256" key="2">
    <source>
        <dbReference type="ARBA" id="ARBA00022679"/>
    </source>
</evidence>
<dbReference type="EC" id="2.7.7.49" evidence="1"/>
<reference evidence="13 14" key="1">
    <citation type="submission" date="2014-04" db="EMBL/GenBank/DDBJ databases">
        <title>Genome evolution of avian class.</title>
        <authorList>
            <person name="Zhang G."/>
            <person name="Li C."/>
        </authorList>
    </citation>
    <scope>NUCLEOTIDE SEQUENCE [LARGE SCALE GENOMIC DNA]</scope>
    <source>
        <strain evidence="13">BGI_N302</strain>
    </source>
</reference>
<dbReference type="STRING" id="85066.A0A091ETF7"/>
<dbReference type="PANTHER" id="PTHR41694">
    <property type="entry name" value="ENDOGENOUS RETROVIRUS GROUP K MEMBER POL PROTEIN"/>
    <property type="match status" value="1"/>
</dbReference>
<organism evidence="13 14">
    <name type="scientific">Corvus brachyrhynchos</name>
    <name type="common">American crow</name>
    <dbReference type="NCBI Taxonomy" id="85066"/>
    <lineage>
        <taxon>Eukaryota</taxon>
        <taxon>Metazoa</taxon>
        <taxon>Chordata</taxon>
        <taxon>Craniata</taxon>
        <taxon>Vertebrata</taxon>
        <taxon>Euteleostomi</taxon>
        <taxon>Archelosauria</taxon>
        <taxon>Archosauria</taxon>
        <taxon>Dinosauria</taxon>
        <taxon>Saurischia</taxon>
        <taxon>Theropoda</taxon>
        <taxon>Coelurosauria</taxon>
        <taxon>Aves</taxon>
        <taxon>Neognathae</taxon>
        <taxon>Neoaves</taxon>
        <taxon>Telluraves</taxon>
        <taxon>Australaves</taxon>
        <taxon>Passeriformes</taxon>
        <taxon>Corvoidea</taxon>
        <taxon>Corvidae</taxon>
        <taxon>Corvus</taxon>
    </lineage>
</organism>
<dbReference type="InterPro" id="IPR012337">
    <property type="entry name" value="RNaseH-like_sf"/>
</dbReference>
<dbReference type="InterPro" id="IPR001584">
    <property type="entry name" value="Integrase_cat-core"/>
</dbReference>
<name>A0A091ETF7_CORBR</name>
<dbReference type="PANTHER" id="PTHR41694:SF3">
    <property type="entry name" value="RNA-DIRECTED DNA POLYMERASE-RELATED"/>
    <property type="match status" value="1"/>
</dbReference>
<evidence type="ECO:0000256" key="4">
    <source>
        <dbReference type="ARBA" id="ARBA00022722"/>
    </source>
</evidence>
<dbReference type="GO" id="GO:0003964">
    <property type="term" value="F:RNA-directed DNA polymerase activity"/>
    <property type="evidence" value="ECO:0007669"/>
    <property type="project" value="UniProtKB-KW"/>
</dbReference>
<dbReference type="GO" id="GO:0008270">
    <property type="term" value="F:zinc ion binding"/>
    <property type="evidence" value="ECO:0007669"/>
    <property type="project" value="UniProtKB-KW"/>
</dbReference>
<feature type="non-terminal residue" evidence="13">
    <location>
        <position position="1"/>
    </location>
</feature>
<keyword evidence="9" id="KW-0862">Zinc</keyword>
<protein>
    <recommendedName>
        <fullName evidence="1">RNA-directed DNA polymerase</fullName>
        <ecNumber evidence="1">2.7.7.49</ecNumber>
    </recommendedName>
</protein>
<dbReference type="PROSITE" id="PS50879">
    <property type="entry name" value="RNASE_H_1"/>
    <property type="match status" value="1"/>
</dbReference>
<feature type="domain" description="Integrase-type" evidence="10">
    <location>
        <begin position="106"/>
        <end position="147"/>
    </location>
</feature>
<keyword evidence="3" id="KW-0548">Nucleotidyltransferase</keyword>
<keyword evidence="2" id="KW-0808">Transferase</keyword>
<dbReference type="GO" id="GO:0004523">
    <property type="term" value="F:RNA-DNA hybrid ribonuclease activity"/>
    <property type="evidence" value="ECO:0007669"/>
    <property type="project" value="InterPro"/>
</dbReference>
<keyword evidence="7" id="KW-0378">Hydrolase</keyword>
<dbReference type="Proteomes" id="UP000052976">
    <property type="component" value="Unassembled WGS sequence"/>
</dbReference>
<feature type="domain" description="RNase H type-1" evidence="11">
    <location>
        <begin position="1"/>
        <end position="101"/>
    </location>
</feature>
<feature type="non-terminal residue" evidence="13">
    <location>
        <position position="279"/>
    </location>
</feature>
<evidence type="ECO:0000259" key="10">
    <source>
        <dbReference type="PROSITE" id="PS50876"/>
    </source>
</evidence>
<dbReference type="PROSITE" id="PS50994">
    <property type="entry name" value="INTEGRASE"/>
    <property type="match status" value="1"/>
</dbReference>
<dbReference type="Pfam" id="PF02022">
    <property type="entry name" value="Integrase_Zn"/>
    <property type="match status" value="1"/>
</dbReference>
<evidence type="ECO:0000313" key="13">
    <source>
        <dbReference type="EMBL" id="KFO61138.1"/>
    </source>
</evidence>
<sequence length="279" mass="31224">EGSSQIAELAAMVRAFERFQEPFNLVTDLAYVARATARVEHALLKEVSNPKLYQLLSKLVYLLSHQEQPFHVMHVRSHTDLPGPIAEGNRRADTLALLVLTPNVPDTFQQAKLSHQFFHQNAPALIRTFDLHRDQARAIVATCPSWQSYQVPSLGLGINTRGLRSCKLWQTDVTHVPQFGRLKYVHVSIDTFSGAMFASTHVGEKAAKDVTKYFLLAFATLGVPAEVKTDSGPAYTSKQLQEFFSTWGIWHTTGIPHSPTGQSIVERAHQTIKRVLDQQ</sequence>
<dbReference type="InterPro" id="IPR036397">
    <property type="entry name" value="RNaseH_sf"/>
</dbReference>
<dbReference type="InterPro" id="IPR003308">
    <property type="entry name" value="Integrase_Zn-bd_dom_N"/>
</dbReference>
<keyword evidence="9" id="KW-0863">Zinc-finger</keyword>